<name>A0ABQ4Z6Q0_9ASTR</name>
<dbReference type="PANTHER" id="PTHR34222">
    <property type="entry name" value="GAG_PRE-INTEGRS DOMAIN-CONTAINING PROTEIN"/>
    <property type="match status" value="1"/>
</dbReference>
<protein>
    <submittedName>
        <fullName evidence="3">Polyprotein</fullName>
    </submittedName>
</protein>
<dbReference type="Pfam" id="PF14223">
    <property type="entry name" value="Retrotran_gag_2"/>
    <property type="match status" value="1"/>
</dbReference>
<comment type="caution">
    <text evidence="3">The sequence shown here is derived from an EMBL/GenBank/DDBJ whole genome shotgun (WGS) entry which is preliminary data.</text>
</comment>
<organism evidence="3 4">
    <name type="scientific">Tanacetum coccineum</name>
    <dbReference type="NCBI Taxonomy" id="301880"/>
    <lineage>
        <taxon>Eukaryota</taxon>
        <taxon>Viridiplantae</taxon>
        <taxon>Streptophyta</taxon>
        <taxon>Embryophyta</taxon>
        <taxon>Tracheophyta</taxon>
        <taxon>Spermatophyta</taxon>
        <taxon>Magnoliopsida</taxon>
        <taxon>eudicotyledons</taxon>
        <taxon>Gunneridae</taxon>
        <taxon>Pentapetalae</taxon>
        <taxon>asterids</taxon>
        <taxon>campanulids</taxon>
        <taxon>Asterales</taxon>
        <taxon>Asteraceae</taxon>
        <taxon>Asteroideae</taxon>
        <taxon>Anthemideae</taxon>
        <taxon>Anthemidinae</taxon>
        <taxon>Tanacetum</taxon>
    </lineage>
</organism>
<dbReference type="PANTHER" id="PTHR34222:SF95">
    <property type="entry name" value="RRNA 2'-O-METHYLTRANSFERASE FIBRILLARIN-LIKE ISOFORM X1"/>
    <property type="match status" value="1"/>
</dbReference>
<proteinExistence type="predicted"/>
<dbReference type="InterPro" id="IPR036875">
    <property type="entry name" value="Znf_CCHC_sf"/>
</dbReference>
<dbReference type="PROSITE" id="PS50158">
    <property type="entry name" value="ZF_CCHC"/>
    <property type="match status" value="1"/>
</dbReference>
<keyword evidence="1" id="KW-0863">Zinc-finger</keyword>
<keyword evidence="1" id="KW-0479">Metal-binding</keyword>
<accession>A0ABQ4Z6Q0</accession>
<evidence type="ECO:0000256" key="1">
    <source>
        <dbReference type="PROSITE-ProRule" id="PRU00047"/>
    </source>
</evidence>
<reference evidence="3" key="1">
    <citation type="journal article" date="2022" name="Int. J. Mol. Sci.">
        <title>Draft Genome of Tanacetum Coccineum: Genomic Comparison of Closely Related Tanacetum-Family Plants.</title>
        <authorList>
            <person name="Yamashiro T."/>
            <person name="Shiraishi A."/>
            <person name="Nakayama K."/>
            <person name="Satake H."/>
        </authorList>
    </citation>
    <scope>NUCLEOTIDE SEQUENCE</scope>
</reference>
<feature type="domain" description="CCHC-type" evidence="2">
    <location>
        <begin position="204"/>
        <end position="219"/>
    </location>
</feature>
<keyword evidence="4" id="KW-1185">Reference proteome</keyword>
<reference evidence="3" key="2">
    <citation type="submission" date="2022-01" db="EMBL/GenBank/DDBJ databases">
        <authorList>
            <person name="Yamashiro T."/>
            <person name="Shiraishi A."/>
            <person name="Satake H."/>
            <person name="Nakayama K."/>
        </authorList>
    </citation>
    <scope>NUCLEOTIDE SEQUENCE</scope>
</reference>
<dbReference type="Proteomes" id="UP001151760">
    <property type="component" value="Unassembled WGS sequence"/>
</dbReference>
<dbReference type="InterPro" id="IPR001878">
    <property type="entry name" value="Znf_CCHC"/>
</dbReference>
<evidence type="ECO:0000313" key="4">
    <source>
        <dbReference type="Proteomes" id="UP001151760"/>
    </source>
</evidence>
<dbReference type="EMBL" id="BQNB010011038">
    <property type="protein sequence ID" value="GJS85271.1"/>
    <property type="molecule type" value="Genomic_DNA"/>
</dbReference>
<evidence type="ECO:0000259" key="2">
    <source>
        <dbReference type="PROSITE" id="PS50158"/>
    </source>
</evidence>
<evidence type="ECO:0000313" key="3">
    <source>
        <dbReference type="EMBL" id="GJS85271.1"/>
    </source>
</evidence>
<sequence>MVNDKKNDGHPVVVMLMDFHYIGKAYHLKDKPPTDETKDQWLQNDACLFLMIRKSIEPSVIPLVDHCEYVKELIDYLDFLYSGQKNISRIYSVCKDFHRREQQDHSLTAYVMEFKKMYEELNSLLPISVDVKVMQKQMEQIAVMSFLTGLRPEFDSLSCQFLNETEIPSLQDTFARVIVNETLQSHHELLMRLSQGFNSDEVECYYCDDIGHTTRNCKKLLANKKGSSARTAALLIKRSPFLPRNMLVLKVP</sequence>
<keyword evidence="1" id="KW-0862">Zinc</keyword>
<gene>
    <name evidence="3" type="ORF">Tco_0751812</name>
</gene>
<dbReference type="SUPFAM" id="SSF57756">
    <property type="entry name" value="Retrovirus zinc finger-like domains"/>
    <property type="match status" value="1"/>
</dbReference>